<dbReference type="EMBL" id="CP051167">
    <property type="protein sequence ID" value="QIZ72734.1"/>
    <property type="molecule type" value="Genomic_DNA"/>
</dbReference>
<dbReference type="AlphaFoldDB" id="A0A6H1U1M0"/>
<dbReference type="GO" id="GO:0071555">
    <property type="term" value="P:cell wall organization"/>
    <property type="evidence" value="ECO:0007669"/>
    <property type="project" value="UniProtKB-KW"/>
</dbReference>
<evidence type="ECO:0000256" key="3">
    <source>
        <dbReference type="ARBA" id="ARBA00007171"/>
    </source>
</evidence>
<dbReference type="GO" id="GO:0009252">
    <property type="term" value="P:peptidoglycan biosynthetic process"/>
    <property type="evidence" value="ECO:0007669"/>
    <property type="project" value="UniProtKB-KW"/>
</dbReference>
<dbReference type="Gene3D" id="3.40.710.10">
    <property type="entry name" value="DD-peptidase/beta-lactamase superfamily"/>
    <property type="match status" value="1"/>
</dbReference>
<comment type="subcellular location">
    <subcellularLocation>
        <location evidence="2">Cell membrane</location>
    </subcellularLocation>
    <subcellularLocation>
        <location evidence="1">Membrane</location>
        <topology evidence="1">Single-pass membrane protein</topology>
    </subcellularLocation>
</comment>
<keyword evidence="11 14" id="KW-1133">Transmembrane helix</keyword>
<keyword evidence="5" id="KW-0997">Cell inner membrane</keyword>
<evidence type="ECO:0000259" key="16">
    <source>
        <dbReference type="Pfam" id="PF03717"/>
    </source>
</evidence>
<dbReference type="GO" id="GO:0006508">
    <property type="term" value="P:proteolysis"/>
    <property type="evidence" value="ECO:0007669"/>
    <property type="project" value="UniProtKB-KW"/>
</dbReference>
<evidence type="ECO:0000256" key="14">
    <source>
        <dbReference type="SAM" id="Phobius"/>
    </source>
</evidence>
<evidence type="ECO:0000256" key="6">
    <source>
        <dbReference type="ARBA" id="ARBA00022670"/>
    </source>
</evidence>
<keyword evidence="9" id="KW-0133">Cell shape</keyword>
<protein>
    <submittedName>
        <fullName evidence="17">Penicillin-binding protein 2</fullName>
        <ecNumber evidence="17">3.4.16.4</ecNumber>
    </submittedName>
</protein>
<evidence type="ECO:0000256" key="5">
    <source>
        <dbReference type="ARBA" id="ARBA00022519"/>
    </source>
</evidence>
<dbReference type="InterPro" id="IPR012338">
    <property type="entry name" value="Beta-lactam/transpept-like"/>
</dbReference>
<keyword evidence="8 17" id="KW-0378">Hydrolase</keyword>
<organism evidence="17 18">
    <name type="scientific">Oxynema aestuarii AP17</name>
    <dbReference type="NCBI Taxonomy" id="2064643"/>
    <lineage>
        <taxon>Bacteria</taxon>
        <taxon>Bacillati</taxon>
        <taxon>Cyanobacteriota</taxon>
        <taxon>Cyanophyceae</taxon>
        <taxon>Oscillatoriophycideae</taxon>
        <taxon>Oscillatoriales</taxon>
        <taxon>Oscillatoriaceae</taxon>
        <taxon>Oxynema</taxon>
        <taxon>Oxynema aestuarii</taxon>
    </lineage>
</organism>
<evidence type="ECO:0000256" key="12">
    <source>
        <dbReference type="ARBA" id="ARBA00023136"/>
    </source>
</evidence>
<dbReference type="Pfam" id="PF00905">
    <property type="entry name" value="Transpeptidase"/>
    <property type="match status" value="1"/>
</dbReference>
<feature type="domain" description="Penicillin-binding protein transpeptidase" evidence="15">
    <location>
        <begin position="272"/>
        <end position="584"/>
    </location>
</feature>
<dbReference type="InterPro" id="IPR017790">
    <property type="entry name" value="Penicillin-binding_protein_2"/>
</dbReference>
<dbReference type="PANTHER" id="PTHR30627:SF2">
    <property type="entry name" value="PEPTIDOGLYCAN D,D-TRANSPEPTIDASE MRDA"/>
    <property type="match status" value="1"/>
</dbReference>
<dbReference type="SUPFAM" id="SSF56601">
    <property type="entry name" value="beta-lactamase/transpeptidase-like"/>
    <property type="match status" value="1"/>
</dbReference>
<name>A0A6H1U1M0_9CYAN</name>
<dbReference type="Proteomes" id="UP000500857">
    <property type="component" value="Chromosome"/>
</dbReference>
<keyword evidence="18" id="KW-1185">Reference proteome</keyword>
<proteinExistence type="inferred from homology"/>
<dbReference type="EC" id="3.4.16.4" evidence="17"/>
<evidence type="ECO:0000256" key="13">
    <source>
        <dbReference type="ARBA" id="ARBA00023316"/>
    </source>
</evidence>
<dbReference type="Gene3D" id="3.90.1310.10">
    <property type="entry name" value="Penicillin-binding protein 2a (Domain 2)"/>
    <property type="match status" value="1"/>
</dbReference>
<dbReference type="RefSeq" id="WP_168570881.1">
    <property type="nucleotide sequence ID" value="NZ_CP051167.1"/>
</dbReference>
<evidence type="ECO:0000256" key="1">
    <source>
        <dbReference type="ARBA" id="ARBA00004167"/>
    </source>
</evidence>
<evidence type="ECO:0000313" key="17">
    <source>
        <dbReference type="EMBL" id="QIZ72734.1"/>
    </source>
</evidence>
<evidence type="ECO:0000256" key="7">
    <source>
        <dbReference type="ARBA" id="ARBA00022692"/>
    </source>
</evidence>
<keyword evidence="13" id="KW-0961">Cell wall biogenesis/degradation</keyword>
<reference evidence="17 18" key="1">
    <citation type="submission" date="2020-04" db="EMBL/GenBank/DDBJ databases">
        <authorList>
            <person name="Basu S."/>
            <person name="Maruthanayagam V."/>
            <person name="Chakraborty S."/>
            <person name="Pramanik A."/>
            <person name="Mukherjee J."/>
            <person name="Brink B."/>
        </authorList>
    </citation>
    <scope>NUCLEOTIDE SEQUENCE [LARGE SCALE GENOMIC DNA]</scope>
    <source>
        <strain evidence="17 18">AP17</strain>
    </source>
</reference>
<dbReference type="PANTHER" id="PTHR30627">
    <property type="entry name" value="PEPTIDOGLYCAN D,D-TRANSPEPTIDASE"/>
    <property type="match status" value="1"/>
</dbReference>
<dbReference type="Pfam" id="PF03717">
    <property type="entry name" value="PBP_dimer"/>
    <property type="match status" value="1"/>
</dbReference>
<evidence type="ECO:0000259" key="15">
    <source>
        <dbReference type="Pfam" id="PF00905"/>
    </source>
</evidence>
<evidence type="ECO:0000256" key="2">
    <source>
        <dbReference type="ARBA" id="ARBA00004236"/>
    </source>
</evidence>
<keyword evidence="12 14" id="KW-0472">Membrane</keyword>
<gene>
    <name evidence="17" type="primary">mrdA</name>
    <name evidence="17" type="ORF">HCG48_20815</name>
</gene>
<keyword evidence="17" id="KW-0121">Carboxypeptidase</keyword>
<keyword evidence="4" id="KW-1003">Cell membrane</keyword>
<keyword evidence="6" id="KW-0645">Protease</keyword>
<dbReference type="KEGG" id="oxy:HCG48_20815"/>
<dbReference type="Gene3D" id="3.30.1390.30">
    <property type="entry name" value="Penicillin-binding protein 2a, domain 3"/>
    <property type="match status" value="1"/>
</dbReference>
<dbReference type="GO" id="GO:0005886">
    <property type="term" value="C:plasma membrane"/>
    <property type="evidence" value="ECO:0007669"/>
    <property type="project" value="UniProtKB-SubCell"/>
</dbReference>
<dbReference type="InterPro" id="IPR005311">
    <property type="entry name" value="PBP_dimer"/>
</dbReference>
<accession>A0A6H1U1M0</accession>
<dbReference type="GO" id="GO:0009002">
    <property type="term" value="F:serine-type D-Ala-D-Ala carboxypeptidase activity"/>
    <property type="evidence" value="ECO:0007669"/>
    <property type="project" value="UniProtKB-EC"/>
</dbReference>
<keyword evidence="7 14" id="KW-0812">Transmembrane</keyword>
<dbReference type="GO" id="GO:0008360">
    <property type="term" value="P:regulation of cell shape"/>
    <property type="evidence" value="ECO:0007669"/>
    <property type="project" value="UniProtKB-KW"/>
</dbReference>
<evidence type="ECO:0000256" key="10">
    <source>
        <dbReference type="ARBA" id="ARBA00022984"/>
    </source>
</evidence>
<comment type="similarity">
    <text evidence="3">Belongs to the transpeptidase family.</text>
</comment>
<dbReference type="InterPro" id="IPR036138">
    <property type="entry name" value="PBP_dimer_sf"/>
</dbReference>
<dbReference type="GO" id="GO:0071972">
    <property type="term" value="F:peptidoglycan L,D-transpeptidase activity"/>
    <property type="evidence" value="ECO:0007669"/>
    <property type="project" value="TreeGrafter"/>
</dbReference>
<evidence type="ECO:0000313" key="18">
    <source>
        <dbReference type="Proteomes" id="UP000500857"/>
    </source>
</evidence>
<feature type="transmembrane region" description="Helical" evidence="14">
    <location>
        <begin position="24"/>
        <end position="45"/>
    </location>
</feature>
<dbReference type="InterPro" id="IPR050515">
    <property type="entry name" value="Beta-lactam/transpept"/>
</dbReference>
<dbReference type="GO" id="GO:0008658">
    <property type="term" value="F:penicillin binding"/>
    <property type="evidence" value="ECO:0007669"/>
    <property type="project" value="InterPro"/>
</dbReference>
<keyword evidence="10" id="KW-0573">Peptidoglycan synthesis</keyword>
<evidence type="ECO:0000256" key="9">
    <source>
        <dbReference type="ARBA" id="ARBA00022960"/>
    </source>
</evidence>
<evidence type="ECO:0000256" key="4">
    <source>
        <dbReference type="ARBA" id="ARBA00022475"/>
    </source>
</evidence>
<evidence type="ECO:0000256" key="11">
    <source>
        <dbReference type="ARBA" id="ARBA00022989"/>
    </source>
</evidence>
<sequence>MTLTPFSSVSSRSVNRNVGKSSQALVVMGIVTLMMLIGIGSRLAYLQLYQTEQSRQEAENNRVRLLPKQPGRGNIFDRNGKLLASSRLSRAVFLWPLEQEPHEWPATLKRLSKLLNIPEAELKERLEKVGYESPLPVRVARGLGAEHATALEEYAVELKGVKVDVEAIRYYPHNKSAAHILGYTGETNDRDLTTLKERGYRLGDIIGQMGVEAAFEKKLRGEWGGQEVEVDSTGQILRTLGEKAAKAGQDVHLTIDLELQKAAEKALGNYKGAVVAMDPNNGAVFAMASYPAFDPNVFSGRISDRSWAELQGEGHPFVNRAIQGFPPASTFKIVTTAAAIESGKYSPYTVLPTYPYVQAGGIKFWDWNRAGFGPLGFVGALAWSSDTFFYQIAMGIGGEILIDWTRRFGFGSKTGIELASEEAAGLVADDRWKREEIGEEWLLGDTINMSIGQGFLLASPLQVAIMTAVPANGGYKVKPHLLKDDEESKSWRESLELQPETVEILRTGLRDVVIAGTGGALNVTTLPPNAGKTGTAEDPPRLSHAWYGGYAPFDKPEIVVVVFGENTGGGGGSFAAPIAREVMEAYFKNKKK</sequence>
<dbReference type="NCBIfam" id="TIGR03423">
    <property type="entry name" value="pbp2_mrdA"/>
    <property type="match status" value="1"/>
</dbReference>
<dbReference type="InterPro" id="IPR001460">
    <property type="entry name" value="PCN-bd_Tpept"/>
</dbReference>
<evidence type="ECO:0000256" key="8">
    <source>
        <dbReference type="ARBA" id="ARBA00022801"/>
    </source>
</evidence>
<feature type="domain" description="Penicillin-binding protein dimerisation" evidence="16">
    <location>
        <begin position="68"/>
        <end position="239"/>
    </location>
</feature>
<dbReference type="SUPFAM" id="SSF56519">
    <property type="entry name" value="Penicillin binding protein dimerisation domain"/>
    <property type="match status" value="1"/>
</dbReference>